<comment type="caution">
    <text evidence="2">The sequence shown here is derived from an EMBL/GenBank/DDBJ whole genome shotgun (WGS) entry which is preliminary data.</text>
</comment>
<evidence type="ECO:0000256" key="1">
    <source>
        <dbReference type="SAM" id="MobiDB-lite"/>
    </source>
</evidence>
<sequence>MAEAIPDDLQSAYAAEEKAEDKLAEERAESVKLHTTWQKQQAKVMKARTPFEATRETRRTLEREYGIGEYAASGAPTQTIGGD</sequence>
<gene>
    <name evidence="2" type="ORF">LCGC14_2430400</name>
</gene>
<feature type="region of interest" description="Disordered" evidence="1">
    <location>
        <begin position="1"/>
        <end position="27"/>
    </location>
</feature>
<feature type="region of interest" description="Disordered" evidence="1">
    <location>
        <begin position="46"/>
        <end position="83"/>
    </location>
</feature>
<dbReference type="AlphaFoldDB" id="A0A0F9EG17"/>
<proteinExistence type="predicted"/>
<feature type="compositionally biased region" description="Basic and acidic residues" evidence="1">
    <location>
        <begin position="53"/>
        <end position="66"/>
    </location>
</feature>
<dbReference type="EMBL" id="LAZR01037157">
    <property type="protein sequence ID" value="KKL22938.1"/>
    <property type="molecule type" value="Genomic_DNA"/>
</dbReference>
<accession>A0A0F9EG17</accession>
<reference evidence="2" key="1">
    <citation type="journal article" date="2015" name="Nature">
        <title>Complex archaea that bridge the gap between prokaryotes and eukaryotes.</title>
        <authorList>
            <person name="Spang A."/>
            <person name="Saw J.H."/>
            <person name="Jorgensen S.L."/>
            <person name="Zaremba-Niedzwiedzka K."/>
            <person name="Martijn J."/>
            <person name="Lind A.E."/>
            <person name="van Eijk R."/>
            <person name="Schleper C."/>
            <person name="Guy L."/>
            <person name="Ettema T.J."/>
        </authorList>
    </citation>
    <scope>NUCLEOTIDE SEQUENCE</scope>
</reference>
<feature type="compositionally biased region" description="Basic and acidic residues" evidence="1">
    <location>
        <begin position="15"/>
        <end position="27"/>
    </location>
</feature>
<protein>
    <submittedName>
        <fullName evidence="2">Uncharacterized protein</fullName>
    </submittedName>
</protein>
<evidence type="ECO:0000313" key="2">
    <source>
        <dbReference type="EMBL" id="KKL22938.1"/>
    </source>
</evidence>
<organism evidence="2">
    <name type="scientific">marine sediment metagenome</name>
    <dbReference type="NCBI Taxonomy" id="412755"/>
    <lineage>
        <taxon>unclassified sequences</taxon>
        <taxon>metagenomes</taxon>
        <taxon>ecological metagenomes</taxon>
    </lineage>
</organism>
<name>A0A0F9EG17_9ZZZZ</name>